<evidence type="ECO:0000313" key="1">
    <source>
        <dbReference type="EMBL" id="VDO36583.1"/>
    </source>
</evidence>
<organism evidence="3">
    <name type="scientific">Brugia timori</name>
    <dbReference type="NCBI Taxonomy" id="42155"/>
    <lineage>
        <taxon>Eukaryota</taxon>
        <taxon>Metazoa</taxon>
        <taxon>Ecdysozoa</taxon>
        <taxon>Nematoda</taxon>
        <taxon>Chromadorea</taxon>
        <taxon>Rhabditida</taxon>
        <taxon>Spirurina</taxon>
        <taxon>Spiruromorpha</taxon>
        <taxon>Filarioidea</taxon>
        <taxon>Onchocercidae</taxon>
        <taxon>Brugia</taxon>
    </lineage>
</organism>
<gene>
    <name evidence="1" type="ORF">BTMF_LOCUS10725</name>
</gene>
<evidence type="ECO:0000313" key="2">
    <source>
        <dbReference type="Proteomes" id="UP000280834"/>
    </source>
</evidence>
<dbReference type="EMBL" id="UZAG01017778">
    <property type="protein sequence ID" value="VDO36583.1"/>
    <property type="molecule type" value="Genomic_DNA"/>
</dbReference>
<dbReference type="WBParaSite" id="BTMF_0001271301-mRNA-1">
    <property type="protein sequence ID" value="BTMF_0001271301-mRNA-1"/>
    <property type="gene ID" value="BTMF_0001271301"/>
</dbReference>
<reference evidence="3" key="1">
    <citation type="submission" date="2017-02" db="UniProtKB">
        <authorList>
            <consortium name="WormBaseParasite"/>
        </authorList>
    </citation>
    <scope>IDENTIFICATION</scope>
</reference>
<evidence type="ECO:0000313" key="3">
    <source>
        <dbReference type="WBParaSite" id="BTMF_0001271301-mRNA-1"/>
    </source>
</evidence>
<sequence>MSSYQSDKVNRQNDGRNSQFKIIITKVIGVNSCRFNLCI</sequence>
<accession>A0A0R3QY89</accession>
<name>A0A0R3QY89_9BILA</name>
<reference evidence="1 2" key="2">
    <citation type="submission" date="2018-11" db="EMBL/GenBank/DDBJ databases">
        <authorList>
            <consortium name="Pathogen Informatics"/>
        </authorList>
    </citation>
    <scope>NUCLEOTIDE SEQUENCE [LARGE SCALE GENOMIC DNA]</scope>
</reference>
<keyword evidence="2" id="KW-1185">Reference proteome</keyword>
<protein>
    <submittedName>
        <fullName evidence="1 3">Uncharacterized protein</fullName>
    </submittedName>
</protein>
<dbReference type="Proteomes" id="UP000280834">
    <property type="component" value="Unassembled WGS sequence"/>
</dbReference>
<proteinExistence type="predicted"/>
<dbReference type="AlphaFoldDB" id="A0A0R3QY89"/>